<keyword evidence="4" id="KW-1185">Reference proteome</keyword>
<proteinExistence type="predicted"/>
<dbReference type="PROSITE" id="PS50053">
    <property type="entry name" value="UBIQUITIN_2"/>
    <property type="match status" value="1"/>
</dbReference>
<dbReference type="SUPFAM" id="SSF54236">
    <property type="entry name" value="Ubiquitin-like"/>
    <property type="match status" value="1"/>
</dbReference>
<feature type="compositionally biased region" description="Low complexity" evidence="1">
    <location>
        <begin position="109"/>
        <end position="123"/>
    </location>
</feature>
<organism evidence="3 4">
    <name type="scientific">Elysia crispata</name>
    <name type="common">lettuce slug</name>
    <dbReference type="NCBI Taxonomy" id="231223"/>
    <lineage>
        <taxon>Eukaryota</taxon>
        <taxon>Metazoa</taxon>
        <taxon>Spiralia</taxon>
        <taxon>Lophotrochozoa</taxon>
        <taxon>Mollusca</taxon>
        <taxon>Gastropoda</taxon>
        <taxon>Heterobranchia</taxon>
        <taxon>Euthyneura</taxon>
        <taxon>Panpulmonata</taxon>
        <taxon>Sacoglossa</taxon>
        <taxon>Placobranchoidea</taxon>
        <taxon>Plakobranchidae</taxon>
        <taxon>Elysia</taxon>
    </lineage>
</organism>
<evidence type="ECO:0000256" key="1">
    <source>
        <dbReference type="SAM" id="MobiDB-lite"/>
    </source>
</evidence>
<dbReference type="CDD" id="cd17039">
    <property type="entry name" value="Ubl_ubiquitin_like"/>
    <property type="match status" value="1"/>
</dbReference>
<evidence type="ECO:0000313" key="3">
    <source>
        <dbReference type="EMBL" id="KAK3756350.1"/>
    </source>
</evidence>
<feature type="domain" description="Ubiquitin-like" evidence="2">
    <location>
        <begin position="235"/>
        <end position="310"/>
    </location>
</feature>
<evidence type="ECO:0000259" key="2">
    <source>
        <dbReference type="PROSITE" id="PS50053"/>
    </source>
</evidence>
<sequence length="324" mass="35457">MFVSVLRVRATGKPDFSDIRAGKVGKGLMSAPCFSQGINSGNENDEAVQFIRVQPGVFHVDQLLHSSFPHDFRDRSFDKMAENVPQTTDAGPVEDVRDTDSGIDPGSAQSTPSQSVDSTPSSSERSTPVLSPSNPETSESFSFPPEAFSGLQIQSATEGQESMPSTMDVDSSQQTASINQGVPPAPACPQMDNQGFYRAPDPPRMTRQGFSRPPSAPQMTRPGSSRPRDPPSSTIEIFIRNFNGELKRFQISQDANVEDLTKMIHEQMGIPPSQQRLVYQGKEFRAGNSLQSYSVRNLSEISLLGRLRGGHCDSMLQVQAFMWP</sequence>
<dbReference type="EMBL" id="JAWDGP010005524">
    <property type="protein sequence ID" value="KAK3756350.1"/>
    <property type="molecule type" value="Genomic_DNA"/>
</dbReference>
<reference evidence="3" key="1">
    <citation type="journal article" date="2023" name="G3 (Bethesda)">
        <title>A reference genome for the long-term kleptoplast-retaining sea slug Elysia crispata morphotype clarki.</title>
        <authorList>
            <person name="Eastman K.E."/>
            <person name="Pendleton A.L."/>
            <person name="Shaikh M.A."/>
            <person name="Suttiyut T."/>
            <person name="Ogas R."/>
            <person name="Tomko P."/>
            <person name="Gavelis G."/>
            <person name="Widhalm J.R."/>
            <person name="Wisecaver J.H."/>
        </authorList>
    </citation>
    <scope>NUCLEOTIDE SEQUENCE</scope>
    <source>
        <strain evidence="3">ECLA1</strain>
    </source>
</reference>
<accession>A0AAE0YSR2</accession>
<name>A0AAE0YSR2_9GAST</name>
<dbReference type="InterPro" id="IPR000626">
    <property type="entry name" value="Ubiquitin-like_dom"/>
</dbReference>
<protein>
    <recommendedName>
        <fullName evidence="2">Ubiquitin-like domain-containing protein</fullName>
    </recommendedName>
</protein>
<feature type="compositionally biased region" description="Polar residues" evidence="1">
    <location>
        <begin position="151"/>
        <end position="180"/>
    </location>
</feature>
<comment type="caution">
    <text evidence="3">The sequence shown here is derived from an EMBL/GenBank/DDBJ whole genome shotgun (WGS) entry which is preliminary data.</text>
</comment>
<dbReference type="AlphaFoldDB" id="A0AAE0YSR2"/>
<evidence type="ECO:0000313" key="4">
    <source>
        <dbReference type="Proteomes" id="UP001283361"/>
    </source>
</evidence>
<feature type="compositionally biased region" description="Low complexity" evidence="1">
    <location>
        <begin position="131"/>
        <end position="149"/>
    </location>
</feature>
<dbReference type="Pfam" id="PF00240">
    <property type="entry name" value="ubiquitin"/>
    <property type="match status" value="1"/>
</dbReference>
<dbReference type="Gene3D" id="3.10.20.90">
    <property type="entry name" value="Phosphatidylinositol 3-kinase Catalytic Subunit, Chain A, domain 1"/>
    <property type="match status" value="1"/>
</dbReference>
<feature type="region of interest" description="Disordered" evidence="1">
    <location>
        <begin position="84"/>
        <end position="233"/>
    </location>
</feature>
<dbReference type="SMART" id="SM00213">
    <property type="entry name" value="UBQ"/>
    <property type="match status" value="1"/>
</dbReference>
<dbReference type="Proteomes" id="UP001283361">
    <property type="component" value="Unassembled WGS sequence"/>
</dbReference>
<gene>
    <name evidence="3" type="ORF">RRG08_038839</name>
</gene>
<dbReference type="InterPro" id="IPR029071">
    <property type="entry name" value="Ubiquitin-like_domsf"/>
</dbReference>